<dbReference type="PROSITE" id="PS50088">
    <property type="entry name" value="ANK_REPEAT"/>
    <property type="match status" value="1"/>
</dbReference>
<dbReference type="InterPro" id="IPR001164">
    <property type="entry name" value="ArfGAP_dom"/>
</dbReference>
<comment type="caution">
    <text evidence="10">The sequence shown here is derived from an EMBL/GenBank/DDBJ whole genome shotgun (WGS) entry which is preliminary data.</text>
</comment>
<evidence type="ECO:0000256" key="4">
    <source>
        <dbReference type="ARBA" id="ARBA00022833"/>
    </source>
</evidence>
<dbReference type="Pfam" id="PF01412">
    <property type="entry name" value="ArfGap"/>
    <property type="match status" value="1"/>
</dbReference>
<feature type="region of interest" description="Disordered" evidence="7">
    <location>
        <begin position="965"/>
        <end position="986"/>
    </location>
</feature>
<feature type="domain" description="Arf-GAP" evidence="9">
    <location>
        <begin position="535"/>
        <end position="660"/>
    </location>
</feature>
<dbReference type="SMART" id="SM00248">
    <property type="entry name" value="ANK"/>
    <property type="match status" value="2"/>
</dbReference>
<evidence type="ECO:0000256" key="6">
    <source>
        <dbReference type="PROSITE-ProRule" id="PRU00288"/>
    </source>
</evidence>
<evidence type="ECO:0000256" key="1">
    <source>
        <dbReference type="ARBA" id="ARBA00022468"/>
    </source>
</evidence>
<dbReference type="Pfam" id="PF12796">
    <property type="entry name" value="Ank_2"/>
    <property type="match status" value="1"/>
</dbReference>
<evidence type="ECO:0000313" key="10">
    <source>
        <dbReference type="EMBL" id="KAG9325656.1"/>
    </source>
</evidence>
<feature type="compositionally biased region" description="Polar residues" evidence="7">
    <location>
        <begin position="799"/>
        <end position="813"/>
    </location>
</feature>
<feature type="domain" description="PH" evidence="8">
    <location>
        <begin position="394"/>
        <end position="494"/>
    </location>
</feature>
<dbReference type="InterPro" id="IPR011993">
    <property type="entry name" value="PH-like_dom_sf"/>
</dbReference>
<feature type="compositionally biased region" description="Polar residues" evidence="7">
    <location>
        <begin position="969"/>
        <end position="980"/>
    </location>
</feature>
<dbReference type="PROSITE" id="PS50115">
    <property type="entry name" value="ARFGAP"/>
    <property type="match status" value="1"/>
</dbReference>
<dbReference type="PANTHER" id="PTHR23180">
    <property type="entry name" value="CENTAURIN/ARF"/>
    <property type="match status" value="1"/>
</dbReference>
<sequence>MAKLSCRCGVMMDGARCAALRSGSSSARKKERDVEFLGTDLFLPIRMKRSFVGHPLILIAATSLHPSAFFAHDHTSCHRSAPRPLSETISSLLHHHTTPQERSRGRIRLHPPLSVLPSFTPSPLAMNVLELKACKEDIPSFRKQVNDHEDAVVALETTARSLLKLAKASVELTEEYSARQLQMAEEMLTVAQSQRGQDFVVTQSIEAFARAIQDLERNRSMMNTQITQMFIEPMDHFINQEVVPVKEARKSFQKASDDADVALHRYMSKRTRDQSIPEASKDVADARKKFHVEYVDYCIKLNELQAKEKFEFTEHIVTYMYTLSSFFHRGFDVLSNVEPSMSTITHNIQGTRSRFNEERPIVKALKDETLNVGNEVYYPLRPFGINSDNLRTHATTKSGYLYKKGHQRVMPTWSRRYFEIEGELLTYGTRGQSAKPDSDSTMVINLRVCTVKTIENGDRPHLFEVISPMRVHVLQAENSEDMKEWVCCLQNAITAAHNSDQAPEVRGFGSTKERSEPLFSQHGSPNLNGNTDHDKQLLLQVRKIPGNDVCADCKSLSPMWASVNHGTVLCIECSGIHRSLGVHVSKVRSLNLDKWETETVGLMLKLGNERTNKIFEARILNGSEERWVSVNSNRAEKERFIMAKYMKKEFLDTDSEKNDFLTRTVHEAFWDAMDVSDYCEALRCLALGANIDYLNDDFGSMTALHRAIVRRDDIAVEFLFQWFCDINAVDGEGWTALHHAVANDYPKALTHLIKKHAKYDIRNRSDQTPLDLAKSLEKSESLIVLQIYQFEQQQTEQTRPSSAQSGNMSNSTLYHPYVPSPSPSLPASISSPASFSEPSGFASVDTLSLASTTNGTLPPLLHGAASLSYTHLPSSASTSSLASSVATTVAPSVKAKDASTSSKPNLSSRNSTGAVAAKTTSGLTPTRFSVADSRSLASSMAAGANPWAEELETAKANMLKSAKDITDDAASNGSVEVSSIQEEDDE</sequence>
<dbReference type="InterPro" id="IPR038508">
    <property type="entry name" value="ArfGAP_dom_sf"/>
</dbReference>
<feature type="region of interest" description="Disordered" evidence="7">
    <location>
        <begin position="794"/>
        <end position="817"/>
    </location>
</feature>
<evidence type="ECO:0000256" key="2">
    <source>
        <dbReference type="ARBA" id="ARBA00022723"/>
    </source>
</evidence>
<dbReference type="InterPro" id="IPR036770">
    <property type="entry name" value="Ankyrin_rpt-contain_sf"/>
</dbReference>
<dbReference type="Pfam" id="PF00169">
    <property type="entry name" value="PH"/>
    <property type="match status" value="1"/>
</dbReference>
<reference evidence="10" key="1">
    <citation type="submission" date="2021-07" db="EMBL/GenBank/DDBJ databases">
        <title>Draft genome of Mortierella alpina, strain LL118, isolated from an aspen leaf litter sample.</title>
        <authorList>
            <person name="Yang S."/>
            <person name="Vinatzer B.A."/>
        </authorList>
    </citation>
    <scope>NUCLEOTIDE SEQUENCE</scope>
    <source>
        <strain evidence="10">LL118</strain>
    </source>
</reference>
<dbReference type="SMART" id="SM00233">
    <property type="entry name" value="PH"/>
    <property type="match status" value="1"/>
</dbReference>
<dbReference type="PRINTS" id="PR00405">
    <property type="entry name" value="REVINTRACTNG"/>
</dbReference>
<dbReference type="Gene3D" id="1.25.40.20">
    <property type="entry name" value="Ankyrin repeat-containing domain"/>
    <property type="match status" value="1"/>
</dbReference>
<evidence type="ECO:0000313" key="11">
    <source>
        <dbReference type="Proteomes" id="UP000717515"/>
    </source>
</evidence>
<dbReference type="SUPFAM" id="SSF50729">
    <property type="entry name" value="PH domain-like"/>
    <property type="match status" value="1"/>
</dbReference>
<evidence type="ECO:0000259" key="8">
    <source>
        <dbReference type="PROSITE" id="PS50003"/>
    </source>
</evidence>
<dbReference type="FunFam" id="1.10.220.150:FF:000009">
    <property type="entry name" value="stromal membrane-associated protein 1 isoform X1"/>
    <property type="match status" value="1"/>
</dbReference>
<proteinExistence type="predicted"/>
<evidence type="ECO:0008006" key="12">
    <source>
        <dbReference type="Google" id="ProtNLM"/>
    </source>
</evidence>
<evidence type="ECO:0000256" key="3">
    <source>
        <dbReference type="ARBA" id="ARBA00022771"/>
    </source>
</evidence>
<dbReference type="Gene3D" id="2.30.29.30">
    <property type="entry name" value="Pleckstrin-homology domain (PH domain)/Phosphotyrosine-binding domain (PTB)"/>
    <property type="match status" value="1"/>
</dbReference>
<dbReference type="SUPFAM" id="SSF57863">
    <property type="entry name" value="ArfGap/RecO-like zinc finger"/>
    <property type="match status" value="1"/>
</dbReference>
<feature type="compositionally biased region" description="Polar residues" evidence="7">
    <location>
        <begin position="898"/>
        <end position="921"/>
    </location>
</feature>
<gene>
    <name evidence="10" type="ORF">KVV02_001140</name>
</gene>
<dbReference type="GO" id="GO:0005737">
    <property type="term" value="C:cytoplasm"/>
    <property type="evidence" value="ECO:0007669"/>
    <property type="project" value="InterPro"/>
</dbReference>
<accession>A0A9P8D0I1</accession>
<dbReference type="Proteomes" id="UP000717515">
    <property type="component" value="Unassembled WGS sequence"/>
</dbReference>
<dbReference type="Gene3D" id="1.10.220.150">
    <property type="entry name" value="Arf GTPase activating protein"/>
    <property type="match status" value="1"/>
</dbReference>
<evidence type="ECO:0000259" key="9">
    <source>
        <dbReference type="PROSITE" id="PS50115"/>
    </source>
</evidence>
<keyword evidence="4" id="KW-0862">Zinc</keyword>
<keyword evidence="3 6" id="KW-0863">Zinc-finger</keyword>
<evidence type="ECO:0000256" key="7">
    <source>
        <dbReference type="SAM" id="MobiDB-lite"/>
    </source>
</evidence>
<dbReference type="GO" id="GO:0008270">
    <property type="term" value="F:zinc ion binding"/>
    <property type="evidence" value="ECO:0007669"/>
    <property type="project" value="UniProtKB-KW"/>
</dbReference>
<keyword evidence="1" id="KW-0343">GTPase activation</keyword>
<dbReference type="Gene3D" id="1.20.1270.60">
    <property type="entry name" value="Arfaptin homology (AH) domain/BAR domain"/>
    <property type="match status" value="1"/>
</dbReference>
<evidence type="ECO:0000256" key="5">
    <source>
        <dbReference type="PROSITE-ProRule" id="PRU00023"/>
    </source>
</evidence>
<protein>
    <recommendedName>
        <fullName evidence="12">ArfGap-domain-containing protein</fullName>
    </recommendedName>
</protein>
<dbReference type="InterPro" id="IPR002110">
    <property type="entry name" value="Ankyrin_rpt"/>
</dbReference>
<dbReference type="CDD" id="cd13250">
    <property type="entry name" value="PH_ACAP"/>
    <property type="match status" value="1"/>
</dbReference>
<name>A0A9P8D0I1_MORAP</name>
<dbReference type="InterPro" id="IPR001849">
    <property type="entry name" value="PH_domain"/>
</dbReference>
<dbReference type="PROSITE" id="PS50003">
    <property type="entry name" value="PH_DOMAIN"/>
    <property type="match status" value="1"/>
</dbReference>
<dbReference type="PANTHER" id="PTHR23180:SF160">
    <property type="entry name" value="ADP-RIBOSYLATION FACTOR GTPASE-ACTIVATING PROTEIN EFFECTOR PROTEIN 1"/>
    <property type="match status" value="1"/>
</dbReference>
<dbReference type="EMBL" id="JAIFTL010000035">
    <property type="protein sequence ID" value="KAG9325656.1"/>
    <property type="molecule type" value="Genomic_DNA"/>
</dbReference>
<dbReference type="SUPFAM" id="SSF103657">
    <property type="entry name" value="BAR/IMD domain-like"/>
    <property type="match status" value="1"/>
</dbReference>
<keyword evidence="5" id="KW-0040">ANK repeat</keyword>
<feature type="region of interest" description="Disordered" evidence="7">
    <location>
        <begin position="500"/>
        <end position="530"/>
    </location>
</feature>
<feature type="repeat" description="ANK" evidence="5">
    <location>
        <begin position="732"/>
        <end position="764"/>
    </location>
</feature>
<feature type="region of interest" description="Disordered" evidence="7">
    <location>
        <begin position="889"/>
        <end position="921"/>
    </location>
</feature>
<feature type="compositionally biased region" description="Polar residues" evidence="7">
    <location>
        <begin position="521"/>
        <end position="530"/>
    </location>
</feature>
<dbReference type="InterPro" id="IPR037278">
    <property type="entry name" value="ARFGAP/RecO"/>
</dbReference>
<dbReference type="CDD" id="cd08204">
    <property type="entry name" value="ArfGap"/>
    <property type="match status" value="1"/>
</dbReference>
<dbReference type="AlphaFoldDB" id="A0A9P8D0I1"/>
<keyword evidence="2" id="KW-0479">Metal-binding</keyword>
<dbReference type="InterPro" id="IPR004148">
    <property type="entry name" value="BAR_dom"/>
</dbReference>
<dbReference type="SUPFAM" id="SSF48403">
    <property type="entry name" value="Ankyrin repeat"/>
    <property type="match status" value="1"/>
</dbReference>
<dbReference type="Pfam" id="PF16746">
    <property type="entry name" value="BAR_3"/>
    <property type="match status" value="1"/>
</dbReference>
<dbReference type="GO" id="GO:0005096">
    <property type="term" value="F:GTPase activator activity"/>
    <property type="evidence" value="ECO:0007669"/>
    <property type="project" value="UniProtKB-KW"/>
</dbReference>
<dbReference type="SMART" id="SM00105">
    <property type="entry name" value="ArfGap"/>
    <property type="match status" value="1"/>
</dbReference>
<dbReference type="InterPro" id="IPR027267">
    <property type="entry name" value="AH/BAR_dom_sf"/>
</dbReference>
<dbReference type="InterPro" id="IPR045258">
    <property type="entry name" value="ACAP1/2/3-like"/>
</dbReference>
<organism evidence="10 11">
    <name type="scientific">Mortierella alpina</name>
    <name type="common">Oleaginous fungus</name>
    <name type="synonym">Mortierella renispora</name>
    <dbReference type="NCBI Taxonomy" id="64518"/>
    <lineage>
        <taxon>Eukaryota</taxon>
        <taxon>Fungi</taxon>
        <taxon>Fungi incertae sedis</taxon>
        <taxon>Mucoromycota</taxon>
        <taxon>Mortierellomycotina</taxon>
        <taxon>Mortierellomycetes</taxon>
        <taxon>Mortierellales</taxon>
        <taxon>Mortierellaceae</taxon>
        <taxon>Mortierella</taxon>
    </lineage>
</organism>